<evidence type="ECO:0000313" key="2">
    <source>
        <dbReference type="EMBL" id="QDU81243.1"/>
    </source>
</evidence>
<feature type="transmembrane region" description="Helical" evidence="1">
    <location>
        <begin position="246"/>
        <end position="264"/>
    </location>
</feature>
<dbReference type="EMBL" id="CP036281">
    <property type="protein sequence ID" value="QDU81243.1"/>
    <property type="molecule type" value="Genomic_DNA"/>
</dbReference>
<protein>
    <submittedName>
        <fullName evidence="2">Uncharacterized protein</fullName>
    </submittedName>
</protein>
<proteinExistence type="predicted"/>
<keyword evidence="3" id="KW-1185">Reference proteome</keyword>
<organism evidence="2 3">
    <name type="scientific">Polystyrenella longa</name>
    <dbReference type="NCBI Taxonomy" id="2528007"/>
    <lineage>
        <taxon>Bacteria</taxon>
        <taxon>Pseudomonadati</taxon>
        <taxon>Planctomycetota</taxon>
        <taxon>Planctomycetia</taxon>
        <taxon>Planctomycetales</taxon>
        <taxon>Planctomycetaceae</taxon>
        <taxon>Polystyrenella</taxon>
    </lineage>
</organism>
<feature type="transmembrane region" description="Helical" evidence="1">
    <location>
        <begin position="222"/>
        <end position="240"/>
    </location>
</feature>
<feature type="transmembrane region" description="Helical" evidence="1">
    <location>
        <begin position="40"/>
        <end position="63"/>
    </location>
</feature>
<keyword evidence="1" id="KW-0812">Transmembrane</keyword>
<dbReference type="RefSeq" id="WP_144996444.1">
    <property type="nucleotide sequence ID" value="NZ_CP036281.1"/>
</dbReference>
<keyword evidence="1" id="KW-1133">Transmembrane helix</keyword>
<evidence type="ECO:0000313" key="3">
    <source>
        <dbReference type="Proteomes" id="UP000317178"/>
    </source>
</evidence>
<reference evidence="2 3" key="1">
    <citation type="submission" date="2019-02" db="EMBL/GenBank/DDBJ databases">
        <title>Deep-cultivation of Planctomycetes and their phenomic and genomic characterization uncovers novel biology.</title>
        <authorList>
            <person name="Wiegand S."/>
            <person name="Jogler M."/>
            <person name="Boedeker C."/>
            <person name="Pinto D."/>
            <person name="Vollmers J."/>
            <person name="Rivas-Marin E."/>
            <person name="Kohn T."/>
            <person name="Peeters S.H."/>
            <person name="Heuer A."/>
            <person name="Rast P."/>
            <person name="Oberbeckmann S."/>
            <person name="Bunk B."/>
            <person name="Jeske O."/>
            <person name="Meyerdierks A."/>
            <person name="Storesund J.E."/>
            <person name="Kallscheuer N."/>
            <person name="Luecker S."/>
            <person name="Lage O.M."/>
            <person name="Pohl T."/>
            <person name="Merkel B.J."/>
            <person name="Hornburger P."/>
            <person name="Mueller R.-W."/>
            <person name="Bruemmer F."/>
            <person name="Labrenz M."/>
            <person name="Spormann A.M."/>
            <person name="Op den Camp H."/>
            <person name="Overmann J."/>
            <person name="Amann R."/>
            <person name="Jetten M.S.M."/>
            <person name="Mascher T."/>
            <person name="Medema M.H."/>
            <person name="Devos D.P."/>
            <person name="Kaster A.-K."/>
            <person name="Ovreas L."/>
            <person name="Rohde M."/>
            <person name="Galperin M.Y."/>
            <person name="Jogler C."/>
        </authorList>
    </citation>
    <scope>NUCLEOTIDE SEQUENCE [LARGE SCALE GENOMIC DNA]</scope>
    <source>
        <strain evidence="2 3">Pla110</strain>
    </source>
</reference>
<dbReference type="KEGG" id="plon:Pla110_29820"/>
<keyword evidence="1" id="KW-0472">Membrane</keyword>
<gene>
    <name evidence="2" type="ORF">Pla110_29820</name>
</gene>
<name>A0A518CPU5_9PLAN</name>
<sequence>MTTSSDSPAATPPDRSRIVFTQPDETTILFRLPGAGLRSLFLLELSLKWLGLIIFLCVTIAGIWQVWPFVIAMGVMLITGLCLLGYWFKKCFETVIIFLESERAVVRSNLFGWVRTKQLTLNVNSRADLVAIDEGPDYRVEVQGVEGVVSFGDSLIKSDQNWIVDKINEFLGAESDPAYSEQLALRSNILERATPTTVTVEEMQPNGLRIQLPTAATGGAKAGGMILGITLGMIPVFLGFEFNWWWPYYVVPASVCLLMAVWVIRGMNIVELTELQLRQTSLFGPCRVTSSVPTSEIIGIEVRLAVEREERVRINDVENTDHNCVATLSTPKKEFFIWMAKRQDATYVAELLQRKLSSLRNDV</sequence>
<evidence type="ECO:0000256" key="1">
    <source>
        <dbReference type="SAM" id="Phobius"/>
    </source>
</evidence>
<dbReference type="Proteomes" id="UP000317178">
    <property type="component" value="Chromosome"/>
</dbReference>
<accession>A0A518CPU5</accession>
<feature type="transmembrane region" description="Helical" evidence="1">
    <location>
        <begin position="69"/>
        <end position="88"/>
    </location>
</feature>
<dbReference type="OrthoDB" id="282709at2"/>
<dbReference type="AlphaFoldDB" id="A0A518CPU5"/>